<sequence length="284" mass="29676">MTRMTTTPAAQSVPQTALVTGAGRGIGRGLALGLARSGWAVALVGRTRTNLEAVAQECLDAGLAPEQVVVAAGDLVDATQVADVVATVEEAFAPLGGIGLLVNNAGVIEHAEVAFADDDPEDMWRVVEANVRGPLLVTHAVLPGMLARGVGRVVNLNSGAGHRATGTYTGYGISKGALARFTRLLDHQHRDAGLRVFDLAPGVVVTDMTQGMPAHDDRTEWTPVETVAELLLALASGDLDELSGRFVRAGADTPEQLRENAARIVAADARVLRIRPYGDDDPAI</sequence>
<dbReference type="CDD" id="cd05233">
    <property type="entry name" value="SDR_c"/>
    <property type="match status" value="1"/>
</dbReference>
<evidence type="ECO:0000256" key="1">
    <source>
        <dbReference type="RuleBase" id="RU000363"/>
    </source>
</evidence>
<evidence type="ECO:0000313" key="2">
    <source>
        <dbReference type="EMBL" id="GEA89902.1"/>
    </source>
</evidence>
<accession>A0A4Y3L0P5</accession>
<reference evidence="2" key="1">
    <citation type="submission" date="2019-06" db="EMBL/GenBank/DDBJ databases">
        <title>Whole genome shotgun sequence of Cellulomonas cellasea NBRC 3753.</title>
        <authorList>
            <person name="Hosoyama A."/>
            <person name="Uohara A."/>
            <person name="Ohji S."/>
            <person name="Ichikawa N."/>
        </authorList>
    </citation>
    <scope>NUCLEOTIDE SEQUENCE [LARGE SCALE GENOMIC DNA]</scope>
    <source>
        <strain evidence="2">NBRC 3753</strain>
    </source>
</reference>
<dbReference type="Pfam" id="PF00106">
    <property type="entry name" value="adh_short"/>
    <property type="match status" value="1"/>
</dbReference>
<dbReference type="PRINTS" id="PR00081">
    <property type="entry name" value="GDHRDH"/>
</dbReference>
<evidence type="ECO:0000313" key="3">
    <source>
        <dbReference type="Proteomes" id="UP000317046"/>
    </source>
</evidence>
<dbReference type="PRINTS" id="PR00080">
    <property type="entry name" value="SDRFAMILY"/>
</dbReference>
<name>A0A4Y3L0P5_9CELL</name>
<comment type="similarity">
    <text evidence="1">Belongs to the short-chain dehydrogenases/reductases (SDR) family.</text>
</comment>
<keyword evidence="3" id="KW-1185">Reference proteome</keyword>
<dbReference type="InterPro" id="IPR002347">
    <property type="entry name" value="SDR_fam"/>
</dbReference>
<dbReference type="Proteomes" id="UP000317046">
    <property type="component" value="Unassembled WGS sequence"/>
</dbReference>
<comment type="caution">
    <text evidence="2">The sequence shown here is derived from an EMBL/GenBank/DDBJ whole genome shotgun (WGS) entry which is preliminary data.</text>
</comment>
<dbReference type="Gene3D" id="3.40.50.720">
    <property type="entry name" value="NAD(P)-binding Rossmann-like Domain"/>
    <property type="match status" value="1"/>
</dbReference>
<protein>
    <submittedName>
        <fullName evidence="2">Oxidoreductase YoxD</fullName>
    </submittedName>
</protein>
<gene>
    <name evidence="2" type="primary">yoxD</name>
    <name evidence="2" type="ORF">CCE01nite_38510</name>
</gene>
<proteinExistence type="inferred from homology"/>
<dbReference type="AlphaFoldDB" id="A0A4Y3L0P5"/>
<dbReference type="PANTHER" id="PTHR43975">
    <property type="entry name" value="ZGC:101858"/>
    <property type="match status" value="1"/>
</dbReference>
<organism evidence="2 3">
    <name type="scientific">Cellulomonas cellasea</name>
    <dbReference type="NCBI Taxonomy" id="43670"/>
    <lineage>
        <taxon>Bacteria</taxon>
        <taxon>Bacillati</taxon>
        <taxon>Actinomycetota</taxon>
        <taxon>Actinomycetes</taxon>
        <taxon>Micrococcales</taxon>
        <taxon>Cellulomonadaceae</taxon>
        <taxon>Cellulomonas</taxon>
    </lineage>
</organism>
<dbReference type="InterPro" id="IPR036291">
    <property type="entry name" value="NAD(P)-bd_dom_sf"/>
</dbReference>
<dbReference type="EMBL" id="BJLR01000037">
    <property type="protein sequence ID" value="GEA89902.1"/>
    <property type="molecule type" value="Genomic_DNA"/>
</dbReference>
<dbReference type="PANTHER" id="PTHR43975:SF2">
    <property type="entry name" value="EG:BACR7A4.14 PROTEIN-RELATED"/>
    <property type="match status" value="1"/>
</dbReference>
<dbReference type="SUPFAM" id="SSF51735">
    <property type="entry name" value="NAD(P)-binding Rossmann-fold domains"/>
    <property type="match status" value="1"/>
</dbReference>